<gene>
    <name evidence="4" type="ORF">SAMN05444164_0452</name>
</gene>
<dbReference type="RefSeq" id="WP_092113837.1">
    <property type="nucleotide sequence ID" value="NZ_FNTH01000001.1"/>
</dbReference>
<keyword evidence="1" id="KW-0732">Signal</keyword>
<sequence length="883" mass="96040">MIARICLLSALLLMTPSGFAAADSTASATADQHRVWIDPGWRRTVSRYEITFDEQGLSTTTFDFEAQALNEKGAEALAQQAFRYNSYFNELSSSELATLKADGRVIAVDERAIRDQPASTDASSPYFDEQRQRLVAYPDVAPGDRVKGRLIYKAKRAVFPGEFAGYWSQIADQPREVMELTLDAPASKPLHVALRNVEHEEERRGDRIVHHVFFRQETPTPREIDAGAFDDARRFEVSTFADYATFAAMLNARNAPMARPDESLEKLSAEIVGDVSGARSKVERIHNWVARNIRYVGIGLEDGGLTSQPASAVLAARYGDCKAHATILKALLAAQGIEANLVVVNAGPQYTVTEVATQNFDHAIVYVPAIDRYLDPTSSLVAFDSLPPNLGGKPALNIDKGTMARIPVTAPQRFVLAVDTEYTLHSDGTRQARSLLSGSGLGAAIGRSVALGLDAADRQNGARKLIEQAGLSGTGDYSFPNPRDLSDNYAITATFQISKPVGLNHPERIRMLPLTDPRPSLLLLATSGSTDRAFPCRSLEYRETSSLTVPEGTNFYEKPAPVTYSKSFSGGTAYGAATGRIEVNATATLDGHTIRSSALVRFSVDAAVCPAEFASAIKFGLDKFTEFKYGPIGLTPRPVPLVTEISADFTDGVNAYQAQNYVRAMALLRPYAERGNARAQSYVGYMYESGYSVERDYAEAIRWFLMAAEQGDSYSQGKLGYAYEYGLGTARDEKIAAQWYAKAAEMGDVFGQSHLARLYRDGAGLAQDYQQAANWFSKAADQGSAWAQGNLALLYIKGRGLPLDLSRGIALLRIAADQNDSEAQYNLGYAYESGTGVPKDTKEAIKWYSRASDRGNSLARTRLQGLLGGGGLLGLLRNVFGGL</sequence>
<evidence type="ECO:0000259" key="2">
    <source>
        <dbReference type="Pfam" id="PF01841"/>
    </source>
</evidence>
<dbReference type="Pfam" id="PF08238">
    <property type="entry name" value="Sel1"/>
    <property type="match status" value="5"/>
</dbReference>
<feature type="domain" description="Transglutaminase-like" evidence="2">
    <location>
        <begin position="266"/>
        <end position="355"/>
    </location>
</feature>
<dbReference type="Gene3D" id="2.60.40.3140">
    <property type="match status" value="1"/>
</dbReference>
<dbReference type="SUPFAM" id="SSF54001">
    <property type="entry name" value="Cysteine proteinases"/>
    <property type="match status" value="1"/>
</dbReference>
<evidence type="ECO:0000313" key="4">
    <source>
        <dbReference type="EMBL" id="SEB87643.1"/>
    </source>
</evidence>
<protein>
    <submittedName>
        <fullName evidence="4">TPR repeat</fullName>
    </submittedName>
</protein>
<feature type="chain" id="PRO_5011645086" evidence="1">
    <location>
        <begin position="23"/>
        <end position="883"/>
    </location>
</feature>
<evidence type="ECO:0000313" key="5">
    <source>
        <dbReference type="Proteomes" id="UP000198992"/>
    </source>
</evidence>
<dbReference type="PANTHER" id="PTHR43628">
    <property type="entry name" value="ACTIVATOR OF C KINASE PROTEIN 1-RELATED"/>
    <property type="match status" value="1"/>
</dbReference>
<proteinExistence type="predicted"/>
<dbReference type="OrthoDB" id="9790300at2"/>
<dbReference type="InterPro" id="IPR002931">
    <property type="entry name" value="Transglutaminase-like"/>
</dbReference>
<reference evidence="4 5" key="1">
    <citation type="submission" date="2016-10" db="EMBL/GenBank/DDBJ databases">
        <authorList>
            <person name="de Groot N.N."/>
        </authorList>
    </citation>
    <scope>NUCLEOTIDE SEQUENCE [LARGE SCALE GENOMIC DNA]</scope>
    <source>
        <strain evidence="4 5">MT12</strain>
    </source>
</reference>
<dbReference type="AlphaFoldDB" id="A0A1H4MXF1"/>
<dbReference type="Pfam" id="PF12969">
    <property type="entry name" value="DUF3857"/>
    <property type="match status" value="1"/>
</dbReference>
<name>A0A1H4MXF1_9BRAD</name>
<dbReference type="PANTHER" id="PTHR43628:SF1">
    <property type="entry name" value="CHITIN SYNTHASE REGULATORY FACTOR 2-RELATED"/>
    <property type="match status" value="1"/>
</dbReference>
<feature type="signal peptide" evidence="1">
    <location>
        <begin position="1"/>
        <end position="22"/>
    </location>
</feature>
<dbReference type="InterPro" id="IPR024618">
    <property type="entry name" value="DUF3857"/>
</dbReference>
<dbReference type="EMBL" id="FNTH01000001">
    <property type="protein sequence ID" value="SEB87643.1"/>
    <property type="molecule type" value="Genomic_DNA"/>
</dbReference>
<dbReference type="InterPro" id="IPR038765">
    <property type="entry name" value="Papain-like_cys_pep_sf"/>
</dbReference>
<feature type="domain" description="DUF3857" evidence="3">
    <location>
        <begin position="56"/>
        <end position="207"/>
    </location>
</feature>
<dbReference type="Proteomes" id="UP000198992">
    <property type="component" value="Unassembled WGS sequence"/>
</dbReference>
<evidence type="ECO:0000256" key="1">
    <source>
        <dbReference type="SAM" id="SignalP"/>
    </source>
</evidence>
<dbReference type="Gene3D" id="3.10.620.30">
    <property type="match status" value="1"/>
</dbReference>
<dbReference type="Pfam" id="PF01841">
    <property type="entry name" value="Transglut_core"/>
    <property type="match status" value="1"/>
</dbReference>
<organism evidence="4 5">
    <name type="scientific">Bradyrhizobium erythrophlei</name>
    <dbReference type="NCBI Taxonomy" id="1437360"/>
    <lineage>
        <taxon>Bacteria</taxon>
        <taxon>Pseudomonadati</taxon>
        <taxon>Pseudomonadota</taxon>
        <taxon>Alphaproteobacteria</taxon>
        <taxon>Hyphomicrobiales</taxon>
        <taxon>Nitrobacteraceae</taxon>
        <taxon>Bradyrhizobium</taxon>
    </lineage>
</organism>
<evidence type="ECO:0000259" key="3">
    <source>
        <dbReference type="Pfam" id="PF12969"/>
    </source>
</evidence>
<dbReference type="SUPFAM" id="SSF81901">
    <property type="entry name" value="HCP-like"/>
    <property type="match status" value="1"/>
</dbReference>
<accession>A0A1H4MXF1</accession>
<dbReference type="InterPro" id="IPR006597">
    <property type="entry name" value="Sel1-like"/>
</dbReference>
<dbReference type="SMART" id="SM00671">
    <property type="entry name" value="SEL1"/>
    <property type="match status" value="5"/>
</dbReference>
<dbReference type="InterPro" id="IPR011990">
    <property type="entry name" value="TPR-like_helical_dom_sf"/>
</dbReference>
<dbReference type="InterPro" id="IPR052945">
    <property type="entry name" value="Mitotic_Regulator"/>
</dbReference>
<dbReference type="Gene3D" id="1.25.40.10">
    <property type="entry name" value="Tetratricopeptide repeat domain"/>
    <property type="match status" value="1"/>
</dbReference>